<name>A0A915I9L2_ROMCU</name>
<accession>A0A915I9L2</accession>
<protein>
    <submittedName>
        <fullName evidence="2">Uncharacterized protein</fullName>
    </submittedName>
</protein>
<evidence type="ECO:0000313" key="1">
    <source>
        <dbReference type="Proteomes" id="UP000887565"/>
    </source>
</evidence>
<organism evidence="1 2">
    <name type="scientific">Romanomermis culicivorax</name>
    <name type="common">Nematode worm</name>
    <dbReference type="NCBI Taxonomy" id="13658"/>
    <lineage>
        <taxon>Eukaryota</taxon>
        <taxon>Metazoa</taxon>
        <taxon>Ecdysozoa</taxon>
        <taxon>Nematoda</taxon>
        <taxon>Enoplea</taxon>
        <taxon>Dorylaimia</taxon>
        <taxon>Mermithida</taxon>
        <taxon>Mermithoidea</taxon>
        <taxon>Mermithidae</taxon>
        <taxon>Romanomermis</taxon>
    </lineage>
</organism>
<evidence type="ECO:0000313" key="2">
    <source>
        <dbReference type="WBParaSite" id="nRc.2.0.1.t10557-RA"/>
    </source>
</evidence>
<dbReference type="Proteomes" id="UP000887565">
    <property type="component" value="Unplaced"/>
</dbReference>
<sequence length="83" mass="8740">MIKIEKIFPIRFSALGLTVTFLQSFGGNPGIPGMPGIPGFPFLPGLPPGPGGPGGPASRQPDACNIKKNLHKNYVAISKRIDE</sequence>
<dbReference type="WBParaSite" id="nRc.2.0.1.t10557-RA">
    <property type="protein sequence ID" value="nRc.2.0.1.t10557-RA"/>
    <property type="gene ID" value="nRc.2.0.1.g10557"/>
</dbReference>
<dbReference type="AlphaFoldDB" id="A0A915I9L2"/>
<reference evidence="2" key="1">
    <citation type="submission" date="2022-11" db="UniProtKB">
        <authorList>
            <consortium name="WormBaseParasite"/>
        </authorList>
    </citation>
    <scope>IDENTIFICATION</scope>
</reference>
<keyword evidence="1" id="KW-1185">Reference proteome</keyword>
<proteinExistence type="predicted"/>